<protein>
    <submittedName>
        <fullName evidence="4">SPOR domain-containing protein</fullName>
    </submittedName>
</protein>
<dbReference type="InterPro" id="IPR007730">
    <property type="entry name" value="SPOR-like_dom"/>
</dbReference>
<sequence length="312" mass="33695">MNRKLKLISILLATLFSVAGCMTNPAPKLAEKTEQQALIDKVAKLESELAEWHEMKGALSRLIVIEGDLKLLVEQLNMIAASSQKTPQSPAVAETKADKTKVDKVNALPEAQPQLANVDTPAATSAKATATKQNVVKNSATKATEATDAHSGVTLAKAQPSQKIDDTANQVKVPESLAMPAYASAYPSAPQQPIETDTKVLKSANARSASTSVTKATTPANARYSLQLSSVVSYGLLEPAWLELRAKHSQQLAPFEPRYEQVVVKGKNYYRIKVGMFSQRDKAQSVCKQMKQSGLDCIMATTKGINLYNARL</sequence>
<dbReference type="SUPFAM" id="SSF110997">
    <property type="entry name" value="Sporulation related repeat"/>
    <property type="match status" value="1"/>
</dbReference>
<feature type="region of interest" description="Disordered" evidence="1">
    <location>
        <begin position="143"/>
        <end position="167"/>
    </location>
</feature>
<keyword evidence="5" id="KW-1185">Reference proteome</keyword>
<dbReference type="PROSITE" id="PS51724">
    <property type="entry name" value="SPOR"/>
    <property type="match status" value="1"/>
</dbReference>
<feature type="domain" description="SPOR" evidence="3">
    <location>
        <begin position="218"/>
        <end position="302"/>
    </location>
</feature>
<feature type="chain" id="PRO_5046331025" evidence="2">
    <location>
        <begin position="20"/>
        <end position="312"/>
    </location>
</feature>
<dbReference type="RefSeq" id="WP_310469871.1">
    <property type="nucleotide sequence ID" value="NZ_CP136522.1"/>
</dbReference>
<name>A0ABZ0JZK7_9GAMM</name>
<proteinExistence type="predicted"/>
<keyword evidence="2" id="KW-0732">Signal</keyword>
<evidence type="ECO:0000259" key="3">
    <source>
        <dbReference type="PROSITE" id="PS51724"/>
    </source>
</evidence>
<dbReference type="InterPro" id="IPR036680">
    <property type="entry name" value="SPOR-like_sf"/>
</dbReference>
<reference evidence="4 5" key="1">
    <citation type="submission" date="2023-10" db="EMBL/GenBank/DDBJ databases">
        <title>Complete genome sequence of Shewanella sp. DAU334.</title>
        <authorList>
            <person name="Lee Y.-S."/>
            <person name="Jeong H.-R."/>
            <person name="Hwang E.-J."/>
            <person name="Choi Y.-L."/>
            <person name="Kim G.-D."/>
        </authorList>
    </citation>
    <scope>NUCLEOTIDE SEQUENCE [LARGE SCALE GENOMIC DNA]</scope>
    <source>
        <strain evidence="4 5">DAU334</strain>
    </source>
</reference>
<dbReference type="Gene3D" id="3.30.70.1070">
    <property type="entry name" value="Sporulation related repeat"/>
    <property type="match status" value="1"/>
</dbReference>
<evidence type="ECO:0000256" key="1">
    <source>
        <dbReference type="SAM" id="MobiDB-lite"/>
    </source>
</evidence>
<gene>
    <name evidence="4" type="ORF">RGE70_01905</name>
</gene>
<dbReference type="Pfam" id="PF05036">
    <property type="entry name" value="SPOR"/>
    <property type="match status" value="1"/>
</dbReference>
<dbReference type="Proteomes" id="UP001529491">
    <property type="component" value="Chromosome"/>
</dbReference>
<organism evidence="4 5">
    <name type="scientific">Shewanella youngdeokensis</name>
    <dbReference type="NCBI Taxonomy" id="2999068"/>
    <lineage>
        <taxon>Bacteria</taxon>
        <taxon>Pseudomonadati</taxon>
        <taxon>Pseudomonadota</taxon>
        <taxon>Gammaproteobacteria</taxon>
        <taxon>Alteromonadales</taxon>
        <taxon>Shewanellaceae</taxon>
        <taxon>Shewanella</taxon>
    </lineage>
</organism>
<feature type="signal peptide" evidence="2">
    <location>
        <begin position="1"/>
        <end position="19"/>
    </location>
</feature>
<dbReference type="PROSITE" id="PS51257">
    <property type="entry name" value="PROKAR_LIPOPROTEIN"/>
    <property type="match status" value="1"/>
</dbReference>
<accession>A0ABZ0JZK7</accession>
<evidence type="ECO:0000313" key="4">
    <source>
        <dbReference type="EMBL" id="WOT05608.1"/>
    </source>
</evidence>
<evidence type="ECO:0000256" key="2">
    <source>
        <dbReference type="SAM" id="SignalP"/>
    </source>
</evidence>
<evidence type="ECO:0000313" key="5">
    <source>
        <dbReference type="Proteomes" id="UP001529491"/>
    </source>
</evidence>
<dbReference type="EMBL" id="CP136522">
    <property type="protein sequence ID" value="WOT05608.1"/>
    <property type="molecule type" value="Genomic_DNA"/>
</dbReference>